<evidence type="ECO:0000313" key="2">
    <source>
        <dbReference type="Proteomes" id="UP000434580"/>
    </source>
</evidence>
<proteinExistence type="predicted"/>
<sequence>MFVRTLNIALIAAVLASCSSDNGTDQLPTPVQAPPAEFETMRVESNGSIEGVWLLASSGNEERLEVYATLNSNVDIVKTGFRTVLVTLNDSGDRVTVQRCKDDGIFEQTGEKEYTDIEETAGEESRISRYTFSADGSVRYHYSISEIHVSEGQSDSFKFVSLLEGSGYKISNSTTFDDVRFNHSLTINQLTNTNGEQVYQNTEFGISCIEHSKSHLTINETTSGSAALYDKRYGESVEEELVVRAKNDDVGELAFNYSEIFFDISTVSGDEAPIHAKVRTQRGAFSPGDNPDIRYNNHFTQEDALTSSRFGDHQFESNIQSSEGEAEIDVDVDIGY</sequence>
<dbReference type="PROSITE" id="PS51257">
    <property type="entry name" value="PROKAR_LIPOPROTEIN"/>
    <property type="match status" value="1"/>
</dbReference>
<protein>
    <submittedName>
        <fullName evidence="1">Uncharacterized protein</fullName>
    </submittedName>
</protein>
<dbReference type="AlphaFoldDB" id="A0A5S9PHF3"/>
<organism evidence="1 2">
    <name type="scientific">BD1-7 clade bacterium</name>
    <dbReference type="NCBI Taxonomy" id="2029982"/>
    <lineage>
        <taxon>Bacteria</taxon>
        <taxon>Pseudomonadati</taxon>
        <taxon>Pseudomonadota</taxon>
        <taxon>Gammaproteobacteria</taxon>
        <taxon>Cellvibrionales</taxon>
        <taxon>Spongiibacteraceae</taxon>
        <taxon>BD1-7 clade</taxon>
    </lineage>
</organism>
<name>A0A5S9PHF3_9GAMM</name>
<evidence type="ECO:0000313" key="1">
    <source>
        <dbReference type="EMBL" id="CAA0103251.1"/>
    </source>
</evidence>
<dbReference type="EMBL" id="CACSII010000012">
    <property type="protein sequence ID" value="CAA0103251.1"/>
    <property type="molecule type" value="Genomic_DNA"/>
</dbReference>
<dbReference type="Proteomes" id="UP000434580">
    <property type="component" value="Unassembled WGS sequence"/>
</dbReference>
<accession>A0A5S9PHF3</accession>
<gene>
    <name evidence="1" type="ORF">DPBNPPHM_00921</name>
</gene>
<reference evidence="1 2" key="1">
    <citation type="submission" date="2019-11" db="EMBL/GenBank/DDBJ databases">
        <authorList>
            <person name="Holert J."/>
        </authorList>
    </citation>
    <scope>NUCLEOTIDE SEQUENCE [LARGE SCALE GENOMIC DNA]</scope>
    <source>
        <strain evidence="1">BC5_2</strain>
    </source>
</reference>